<keyword evidence="1" id="KW-0677">Repeat</keyword>
<dbReference type="InterPro" id="IPR011989">
    <property type="entry name" value="ARM-like"/>
</dbReference>
<name>A0A0R3PKC3_ANGCS</name>
<dbReference type="Pfam" id="PF02985">
    <property type="entry name" value="HEAT"/>
    <property type="match status" value="1"/>
</dbReference>
<dbReference type="InterPro" id="IPR016024">
    <property type="entry name" value="ARM-type_fold"/>
</dbReference>
<proteinExistence type="predicted"/>
<reference evidence="3" key="1">
    <citation type="submission" date="2017-02" db="UniProtKB">
        <authorList>
            <consortium name="WormBaseParasite"/>
        </authorList>
    </citation>
    <scope>IDENTIFICATION</scope>
</reference>
<dbReference type="SUPFAM" id="SSF48371">
    <property type="entry name" value="ARM repeat"/>
    <property type="match status" value="1"/>
</dbReference>
<evidence type="ECO:0000256" key="1">
    <source>
        <dbReference type="ARBA" id="ARBA00022737"/>
    </source>
</evidence>
<dbReference type="WBParaSite" id="ACOC_0000502401-mRNA-1">
    <property type="protein sequence ID" value="ACOC_0000502401-mRNA-1"/>
    <property type="gene ID" value="ACOC_0000502401"/>
</dbReference>
<evidence type="ECO:0000313" key="3">
    <source>
        <dbReference type="WBParaSite" id="ACOC_0000502401-mRNA-1"/>
    </source>
</evidence>
<dbReference type="PANTHER" id="PTHR20938">
    <property type="entry name" value="INTEGRATOR COMPLEX SUBUNIT 4"/>
    <property type="match status" value="1"/>
</dbReference>
<protein>
    <submittedName>
        <fullName evidence="3">Integrator complex subunit 4</fullName>
    </submittedName>
</protein>
<feature type="region of interest" description="Disordered" evidence="2">
    <location>
        <begin position="102"/>
        <end position="125"/>
    </location>
</feature>
<accession>A0A0R3PKC3</accession>
<evidence type="ECO:0000256" key="2">
    <source>
        <dbReference type="SAM" id="MobiDB-lite"/>
    </source>
</evidence>
<dbReference type="InterPro" id="IPR000357">
    <property type="entry name" value="HEAT"/>
</dbReference>
<dbReference type="GO" id="GO:0032039">
    <property type="term" value="C:integrator complex"/>
    <property type="evidence" value="ECO:0007669"/>
    <property type="project" value="TreeGrafter"/>
</dbReference>
<organism evidence="3">
    <name type="scientific">Angiostrongylus costaricensis</name>
    <name type="common">Nematode worm</name>
    <dbReference type="NCBI Taxonomy" id="334426"/>
    <lineage>
        <taxon>Eukaryota</taxon>
        <taxon>Metazoa</taxon>
        <taxon>Ecdysozoa</taxon>
        <taxon>Nematoda</taxon>
        <taxon>Chromadorea</taxon>
        <taxon>Rhabditida</taxon>
        <taxon>Rhabditina</taxon>
        <taxon>Rhabditomorpha</taxon>
        <taxon>Strongyloidea</taxon>
        <taxon>Metastrongylidae</taxon>
        <taxon>Angiostrongylus</taxon>
    </lineage>
</organism>
<dbReference type="Gene3D" id="1.25.10.10">
    <property type="entry name" value="Leucine-rich Repeat Variant"/>
    <property type="match status" value="1"/>
</dbReference>
<sequence>LVFFTLLHRFLIVETTLRENLFKVLWCRKEEFIVIVRTEATTILGQFHSVSDAFLDQTLDKKMMKTVEVRFFYEDLVSVNTKKAVYIRMRLAVNKSSRTEWSSGKELNAPCPPSGLATSSDDDPESIVPRGACGAFVSALEDEFMSVRRAAVYSLGQLAATRPAFATTALDHLADMFNDEIAEVRLDAIAALTPLIVHGELQKEQLETVLKCLDDAVVDSRQALRQLLSKAEFADAECMRLCSRALLNCLHRFPSDKNHIYSCLSEVGARHAVFVHSMVRELLGLHLVYDTREQQIDDEFYIAKLILVLNAASNYEPIVSLLPECVLKHYRFLRAAAPELVAPIRIGMHFEDILWSRSSVLLNIIVSTYRFHFTTISVILFVFSLRDANAISAFNEPLASAARFIASLCQISSALESLTQVVLRGSGDVAEASNIIRQVCNTF</sequence>
<dbReference type="GO" id="GO:0016180">
    <property type="term" value="P:snRNA processing"/>
    <property type="evidence" value="ECO:0007669"/>
    <property type="project" value="TreeGrafter"/>
</dbReference>
<dbReference type="AlphaFoldDB" id="A0A0R3PKC3"/>
<dbReference type="PANTHER" id="PTHR20938:SF0">
    <property type="entry name" value="INTEGRATOR COMPLEX SUBUNIT 4"/>
    <property type="match status" value="1"/>
</dbReference>